<evidence type="ECO:0000256" key="2">
    <source>
        <dbReference type="ARBA" id="ARBA00023002"/>
    </source>
</evidence>
<dbReference type="SUPFAM" id="SSF51735">
    <property type="entry name" value="NAD(P)-binding Rossmann-fold domains"/>
    <property type="match status" value="1"/>
</dbReference>
<dbReference type="Proteomes" id="UP000434172">
    <property type="component" value="Unassembled WGS sequence"/>
</dbReference>
<dbReference type="Pfam" id="PF00106">
    <property type="entry name" value="adh_short"/>
    <property type="match status" value="1"/>
</dbReference>
<dbReference type="InterPro" id="IPR036291">
    <property type="entry name" value="NAD(P)-bd_dom_sf"/>
</dbReference>
<reference evidence="3 4" key="1">
    <citation type="submission" date="2019-12" db="EMBL/GenBank/DDBJ databases">
        <title>A genome sequence resource for the geographically widespread anthracnose pathogen Colletotrichum asianum.</title>
        <authorList>
            <person name="Meng Y."/>
        </authorList>
    </citation>
    <scope>NUCLEOTIDE SEQUENCE [LARGE SCALE GENOMIC DNA]</scope>
    <source>
        <strain evidence="3 4">ICMP 18580</strain>
    </source>
</reference>
<organism evidence="3 4">
    <name type="scientific">Colletotrichum asianum</name>
    <dbReference type="NCBI Taxonomy" id="702518"/>
    <lineage>
        <taxon>Eukaryota</taxon>
        <taxon>Fungi</taxon>
        <taxon>Dikarya</taxon>
        <taxon>Ascomycota</taxon>
        <taxon>Pezizomycotina</taxon>
        <taxon>Sordariomycetes</taxon>
        <taxon>Hypocreomycetidae</taxon>
        <taxon>Glomerellales</taxon>
        <taxon>Glomerellaceae</taxon>
        <taxon>Colletotrichum</taxon>
        <taxon>Colletotrichum gloeosporioides species complex</taxon>
    </lineage>
</organism>
<keyword evidence="4" id="KW-1185">Reference proteome</keyword>
<proteinExistence type="inferred from homology"/>
<dbReference type="InterPro" id="IPR002347">
    <property type="entry name" value="SDR_fam"/>
</dbReference>
<dbReference type="PANTHER" id="PTHR24320">
    <property type="entry name" value="RETINOL DEHYDROGENASE"/>
    <property type="match status" value="1"/>
</dbReference>
<evidence type="ECO:0000313" key="3">
    <source>
        <dbReference type="EMBL" id="KAF0322078.1"/>
    </source>
</evidence>
<dbReference type="Gene3D" id="3.40.50.720">
    <property type="entry name" value="NAD(P)-binding Rossmann-like Domain"/>
    <property type="match status" value="1"/>
</dbReference>
<gene>
    <name evidence="3" type="ORF">GQ607_010581</name>
</gene>
<evidence type="ECO:0000256" key="1">
    <source>
        <dbReference type="ARBA" id="ARBA00006484"/>
    </source>
</evidence>
<dbReference type="AlphaFoldDB" id="A0A8H3W6D1"/>
<dbReference type="GO" id="GO:0016491">
    <property type="term" value="F:oxidoreductase activity"/>
    <property type="evidence" value="ECO:0007669"/>
    <property type="project" value="UniProtKB-KW"/>
</dbReference>
<dbReference type="OrthoDB" id="191139at2759"/>
<keyword evidence="2" id="KW-0560">Oxidoreductase</keyword>
<dbReference type="PRINTS" id="PR00081">
    <property type="entry name" value="GDHRDH"/>
</dbReference>
<evidence type="ECO:0000313" key="4">
    <source>
        <dbReference type="Proteomes" id="UP000434172"/>
    </source>
</evidence>
<accession>A0A8H3W6D1</accession>
<comment type="caution">
    <text evidence="3">The sequence shown here is derived from an EMBL/GenBank/DDBJ whole genome shotgun (WGS) entry which is preliminary data.</text>
</comment>
<sequence>MSHYAAAHQNPQGPGDARPTALQIIEDENLVGKLAGKTIFITGANQGIGLDTARALYATGADVFLGVRSNEKGDKAIADIRKTPNLPGRGSLQAVVLSLDSLDSVREGVESFLAKSEGKLNILINNAGVIQHEKTKTVDGLESHFGINHIGHFLLFQLLRPALLASVTPQFHSRVVAVSSMAHRASEIRFHDFNFEEEDSFEQSVAYGHSKTANIYFSNEIERRFGSQGLHSLSLHPGSIMTKMSATQPIDMEAAKAAMGEELFSKMMSILKSPAQGAATTVYAAVSKEWEGRGGKYLSDCVEAHPTSAGYNMMSTDTGYAPWSYDEAKATSPWNKSCKLVGVEEEQLED</sequence>
<dbReference type="PANTHER" id="PTHR24320:SF272">
    <property type="entry name" value="NAD(P)-BINDING ROSSMANN-FOLD SUPERFAMILY PROTEIN"/>
    <property type="match status" value="1"/>
</dbReference>
<dbReference type="EMBL" id="WOWK01000064">
    <property type="protein sequence ID" value="KAF0322078.1"/>
    <property type="molecule type" value="Genomic_DNA"/>
</dbReference>
<name>A0A8H3W6D1_9PEZI</name>
<comment type="similarity">
    <text evidence="1">Belongs to the short-chain dehydrogenases/reductases (SDR) family.</text>
</comment>
<protein>
    <submittedName>
        <fullName evidence="3">Short-chain dehydrogenase</fullName>
    </submittedName>
</protein>